<dbReference type="AlphaFoldDB" id="A0A9D5CNH2"/>
<comment type="caution">
    <text evidence="1">The sequence shown here is derived from an EMBL/GenBank/DDBJ whole genome shotgun (WGS) entry which is preliminary data.</text>
</comment>
<protein>
    <submittedName>
        <fullName evidence="1">Uncharacterized protein</fullName>
    </submittedName>
</protein>
<keyword evidence="2" id="KW-1185">Reference proteome</keyword>
<reference evidence="1" key="1">
    <citation type="submission" date="2021-03" db="EMBL/GenBank/DDBJ databases">
        <authorList>
            <person name="Li Z."/>
            <person name="Yang C."/>
        </authorList>
    </citation>
    <scope>NUCLEOTIDE SEQUENCE</scope>
    <source>
        <strain evidence="1">Dzin_1.0</strain>
        <tissue evidence="1">Leaf</tissue>
    </source>
</reference>
<reference evidence="1" key="2">
    <citation type="journal article" date="2022" name="Hortic Res">
        <title>The genome of Dioscorea zingiberensis sheds light on the biosynthesis, origin and evolution of the medicinally important diosgenin saponins.</title>
        <authorList>
            <person name="Li Y."/>
            <person name="Tan C."/>
            <person name="Li Z."/>
            <person name="Guo J."/>
            <person name="Li S."/>
            <person name="Chen X."/>
            <person name="Wang C."/>
            <person name="Dai X."/>
            <person name="Yang H."/>
            <person name="Song W."/>
            <person name="Hou L."/>
            <person name="Xu J."/>
            <person name="Tong Z."/>
            <person name="Xu A."/>
            <person name="Yuan X."/>
            <person name="Wang W."/>
            <person name="Yang Q."/>
            <person name="Chen L."/>
            <person name="Sun Z."/>
            <person name="Wang K."/>
            <person name="Pan B."/>
            <person name="Chen J."/>
            <person name="Bao Y."/>
            <person name="Liu F."/>
            <person name="Qi X."/>
            <person name="Gang D.R."/>
            <person name="Wen J."/>
            <person name="Li J."/>
        </authorList>
    </citation>
    <scope>NUCLEOTIDE SEQUENCE</scope>
    <source>
        <strain evidence="1">Dzin_1.0</strain>
    </source>
</reference>
<gene>
    <name evidence="1" type="ORF">J5N97_017230</name>
</gene>
<dbReference type="Pfam" id="PF01946">
    <property type="entry name" value="Thi4"/>
    <property type="match status" value="1"/>
</dbReference>
<dbReference type="Proteomes" id="UP001085076">
    <property type="component" value="Miscellaneous, Linkage group lg04"/>
</dbReference>
<evidence type="ECO:0000313" key="2">
    <source>
        <dbReference type="Proteomes" id="UP001085076"/>
    </source>
</evidence>
<accession>A0A9D5CNH2</accession>
<dbReference type="InterPro" id="IPR036188">
    <property type="entry name" value="FAD/NAD-bd_sf"/>
</dbReference>
<dbReference type="PANTHER" id="PTHR43422:SF3">
    <property type="entry name" value="THIAMINE THIAZOLE SYNTHASE"/>
    <property type="match status" value="1"/>
</dbReference>
<sequence length="134" mass="15037">MLVRKPAHLFLDELQIPYDDQDSYICRIKQSTLFTSTILSRVLTRPNVKLFNVVTAEDLIVKEGRVVGVVTNWALASMNHATQSCMDPNVMDGKIKTRGMATFGRFGLRNCKVTVLRNQAAAFAKWNHQIVAAV</sequence>
<dbReference type="PANTHER" id="PTHR43422">
    <property type="entry name" value="THIAMINE THIAZOLE SYNTHASE"/>
    <property type="match status" value="1"/>
</dbReference>
<name>A0A9D5CNH2_9LILI</name>
<organism evidence="1 2">
    <name type="scientific">Dioscorea zingiberensis</name>
    <dbReference type="NCBI Taxonomy" id="325984"/>
    <lineage>
        <taxon>Eukaryota</taxon>
        <taxon>Viridiplantae</taxon>
        <taxon>Streptophyta</taxon>
        <taxon>Embryophyta</taxon>
        <taxon>Tracheophyta</taxon>
        <taxon>Spermatophyta</taxon>
        <taxon>Magnoliopsida</taxon>
        <taxon>Liliopsida</taxon>
        <taxon>Dioscoreales</taxon>
        <taxon>Dioscoreaceae</taxon>
        <taxon>Dioscorea</taxon>
    </lineage>
</organism>
<evidence type="ECO:0000313" key="1">
    <source>
        <dbReference type="EMBL" id="KAJ0975265.1"/>
    </source>
</evidence>
<proteinExistence type="predicted"/>
<dbReference type="SUPFAM" id="SSF51905">
    <property type="entry name" value="FAD/NAD(P)-binding domain"/>
    <property type="match status" value="1"/>
</dbReference>
<dbReference type="OrthoDB" id="410463at2759"/>
<dbReference type="EMBL" id="JAGGNH010000004">
    <property type="protein sequence ID" value="KAJ0975265.1"/>
    <property type="molecule type" value="Genomic_DNA"/>
</dbReference>
<dbReference type="Gene3D" id="3.50.50.60">
    <property type="entry name" value="FAD/NAD(P)-binding domain"/>
    <property type="match status" value="1"/>
</dbReference>